<sequence>MSFAPLQYDEPLYRPPSEGRNLIIQATIGCSFNRCTFCAMYKTKHFHARPLADVCDDIAAAARWWPDAGRIFLADGDALVLPTETLERILERLAATFPKLERVSSYATPINLTQKTPDELRLLREKGLTLVYVGVESGAPAILSRIRKGATPERIAEAMNRARDAGIAVSATVILGVGGKHLWREHVAGTAAVINAAPPAYLSTLQLRLGEDEVEEFVGRFQRDGTPFEWQDDAGVLEEQEALLAALDPPAPVVFRSNHASNCLPLAGTLPGDRNQLLQIVSAARKGAPVLRPEFLRGL</sequence>
<reference evidence="7 8" key="1">
    <citation type="submission" date="2017-07" db="EMBL/GenBank/DDBJ databases">
        <title>Draft Genome Sequences of Select Purple Nonsulfur Bacteria.</title>
        <authorList>
            <person name="Lasarre B."/>
            <person name="Mckinlay J.B."/>
        </authorList>
    </citation>
    <scope>NUCLEOTIDE SEQUENCE [LARGE SCALE GENOMIC DNA]</scope>
    <source>
        <strain evidence="7 8">DSM 11907</strain>
    </source>
</reference>
<dbReference type="GO" id="GO:0046872">
    <property type="term" value="F:metal ion binding"/>
    <property type="evidence" value="ECO:0007669"/>
    <property type="project" value="UniProtKB-KW"/>
</dbReference>
<dbReference type="PANTHER" id="PTHR43409">
    <property type="entry name" value="ANAEROBIC MAGNESIUM-PROTOPORPHYRIN IX MONOMETHYL ESTER CYCLASE-RELATED"/>
    <property type="match status" value="1"/>
</dbReference>
<keyword evidence="4" id="KW-0408">Iron</keyword>
<feature type="domain" description="Radical SAM core" evidence="6">
    <location>
        <begin position="14"/>
        <end position="237"/>
    </location>
</feature>
<dbReference type="SFLD" id="SFLDG01095">
    <property type="entry name" value="Uncharacterised_Radical_SAM_Su"/>
    <property type="match status" value="1"/>
</dbReference>
<dbReference type="InterPro" id="IPR007197">
    <property type="entry name" value="rSAM"/>
</dbReference>
<dbReference type="Gene3D" id="3.20.20.70">
    <property type="entry name" value="Aldolase class I"/>
    <property type="match status" value="1"/>
</dbReference>
<evidence type="ECO:0000313" key="7">
    <source>
        <dbReference type="EMBL" id="RAI34226.1"/>
    </source>
</evidence>
<evidence type="ECO:0000256" key="1">
    <source>
        <dbReference type="ARBA" id="ARBA00001966"/>
    </source>
</evidence>
<keyword evidence="5" id="KW-0411">Iron-sulfur</keyword>
<dbReference type="GO" id="GO:0003824">
    <property type="term" value="F:catalytic activity"/>
    <property type="evidence" value="ECO:0007669"/>
    <property type="project" value="InterPro"/>
</dbReference>
<keyword evidence="8" id="KW-1185">Reference proteome</keyword>
<evidence type="ECO:0000313" key="8">
    <source>
        <dbReference type="Proteomes" id="UP000248863"/>
    </source>
</evidence>
<comment type="caution">
    <text evidence="7">The sequence shown here is derived from an EMBL/GenBank/DDBJ whole genome shotgun (WGS) entry which is preliminary data.</text>
</comment>
<dbReference type="PROSITE" id="PS51918">
    <property type="entry name" value="RADICAL_SAM"/>
    <property type="match status" value="1"/>
</dbReference>
<dbReference type="Proteomes" id="UP000248863">
    <property type="component" value="Unassembled WGS sequence"/>
</dbReference>
<dbReference type="SUPFAM" id="SSF102114">
    <property type="entry name" value="Radical SAM enzymes"/>
    <property type="match status" value="1"/>
</dbReference>
<proteinExistence type="predicted"/>
<dbReference type="EMBL" id="NPEU01000319">
    <property type="protein sequence ID" value="RAI34226.1"/>
    <property type="molecule type" value="Genomic_DNA"/>
</dbReference>
<accession>A0A327K8H1</accession>
<protein>
    <submittedName>
        <fullName evidence="7">Radical SAM protein</fullName>
    </submittedName>
</protein>
<dbReference type="InterPro" id="IPR051198">
    <property type="entry name" value="BchE-like"/>
</dbReference>
<evidence type="ECO:0000256" key="5">
    <source>
        <dbReference type="ARBA" id="ARBA00023014"/>
    </source>
</evidence>
<dbReference type="GO" id="GO:0051536">
    <property type="term" value="F:iron-sulfur cluster binding"/>
    <property type="evidence" value="ECO:0007669"/>
    <property type="project" value="UniProtKB-KW"/>
</dbReference>
<organism evidence="7 8">
    <name type="scientific">Rhodoplanes elegans</name>
    <dbReference type="NCBI Taxonomy" id="29408"/>
    <lineage>
        <taxon>Bacteria</taxon>
        <taxon>Pseudomonadati</taxon>
        <taxon>Pseudomonadota</taxon>
        <taxon>Alphaproteobacteria</taxon>
        <taxon>Hyphomicrobiales</taxon>
        <taxon>Nitrobacteraceae</taxon>
        <taxon>Rhodoplanes</taxon>
    </lineage>
</organism>
<dbReference type="SFLD" id="SFLDG01082">
    <property type="entry name" value="B12-binding_domain_containing"/>
    <property type="match status" value="1"/>
</dbReference>
<evidence type="ECO:0000256" key="3">
    <source>
        <dbReference type="ARBA" id="ARBA00022723"/>
    </source>
</evidence>
<dbReference type="CDD" id="cd01335">
    <property type="entry name" value="Radical_SAM"/>
    <property type="match status" value="1"/>
</dbReference>
<dbReference type="Pfam" id="PF04055">
    <property type="entry name" value="Radical_SAM"/>
    <property type="match status" value="1"/>
</dbReference>
<gene>
    <name evidence="7" type="ORF">CH338_21285</name>
</gene>
<dbReference type="AlphaFoldDB" id="A0A327K8H1"/>
<dbReference type="OrthoDB" id="9777636at2"/>
<comment type="cofactor">
    <cofactor evidence="1">
        <name>[4Fe-4S] cluster</name>
        <dbReference type="ChEBI" id="CHEBI:49883"/>
    </cofactor>
</comment>
<evidence type="ECO:0000259" key="6">
    <source>
        <dbReference type="PROSITE" id="PS51918"/>
    </source>
</evidence>
<dbReference type="PANTHER" id="PTHR43409:SF4">
    <property type="entry name" value="RADICAL SAM SUPERFAMILY PROTEIN"/>
    <property type="match status" value="1"/>
</dbReference>
<evidence type="ECO:0000256" key="2">
    <source>
        <dbReference type="ARBA" id="ARBA00022691"/>
    </source>
</evidence>
<dbReference type="RefSeq" id="WP_111359115.1">
    <property type="nucleotide sequence ID" value="NZ_NHSK01000063.1"/>
</dbReference>
<name>A0A327K8H1_9BRAD</name>
<dbReference type="InterPro" id="IPR058240">
    <property type="entry name" value="rSAM_sf"/>
</dbReference>
<dbReference type="SFLD" id="SFLDS00029">
    <property type="entry name" value="Radical_SAM"/>
    <property type="match status" value="1"/>
</dbReference>
<keyword evidence="2" id="KW-0949">S-adenosyl-L-methionine</keyword>
<keyword evidence="3" id="KW-0479">Metal-binding</keyword>
<dbReference type="InterPro" id="IPR006638">
    <property type="entry name" value="Elp3/MiaA/NifB-like_rSAM"/>
</dbReference>
<dbReference type="SMART" id="SM00729">
    <property type="entry name" value="Elp3"/>
    <property type="match status" value="1"/>
</dbReference>
<dbReference type="InterPro" id="IPR013785">
    <property type="entry name" value="Aldolase_TIM"/>
</dbReference>
<evidence type="ECO:0000256" key="4">
    <source>
        <dbReference type="ARBA" id="ARBA00023004"/>
    </source>
</evidence>